<comment type="caution">
    <text evidence="1">The sequence shown here is derived from an EMBL/GenBank/DDBJ whole genome shotgun (WGS) entry which is preliminary data.</text>
</comment>
<dbReference type="PIRSF" id="PIRSF017393">
    <property type="entry name" value="MTase_SAV2177"/>
    <property type="match status" value="1"/>
</dbReference>
<dbReference type="AlphaFoldDB" id="A0A927R0E6"/>
<evidence type="ECO:0000313" key="2">
    <source>
        <dbReference type="Proteomes" id="UP000649753"/>
    </source>
</evidence>
<gene>
    <name evidence="1" type="ORF">H4W31_004201</name>
</gene>
<name>A0A927R0E6_9ACTN</name>
<dbReference type="Gene3D" id="3.40.50.150">
    <property type="entry name" value="Vaccinia Virus protein VP39"/>
    <property type="match status" value="1"/>
</dbReference>
<sequence length="273" mass="29797">MTDNPEPDVPYGKPPSILDTAAPHSARVWNYWLGGTDNFEADRQLGDQVREVFPGVVEVARVSRAFLVRAVTLLAGERGVRQFLDIGTGLPSADNTHEVAQRIAPKSRIVYVDNDPLVLMHARELLASSSDGVIDYLDADVHEPDKILRGAARTLDLGQPIALMMLGVLGNVLDYDRAREILARLVEALPSGSYLVVNDGTNVVDRAAKDAATKMSFEAGTPYVSRSPQELTRFFDGLELLEPGVVSTPRWRPGPDVKLPDEVDVFCGVGRKP</sequence>
<keyword evidence="2" id="KW-1185">Reference proteome</keyword>
<dbReference type="Proteomes" id="UP000649753">
    <property type="component" value="Unassembled WGS sequence"/>
</dbReference>
<evidence type="ECO:0000313" key="1">
    <source>
        <dbReference type="EMBL" id="MBE1488563.1"/>
    </source>
</evidence>
<dbReference type="RefSeq" id="WP_192768200.1">
    <property type="nucleotide sequence ID" value="NZ_JADBEB010000001.1"/>
</dbReference>
<organism evidence="1 2">
    <name type="scientific">Plantactinospora soyae</name>
    <dbReference type="NCBI Taxonomy" id="1544732"/>
    <lineage>
        <taxon>Bacteria</taxon>
        <taxon>Bacillati</taxon>
        <taxon>Actinomycetota</taxon>
        <taxon>Actinomycetes</taxon>
        <taxon>Micromonosporales</taxon>
        <taxon>Micromonosporaceae</taxon>
        <taxon>Plantactinospora</taxon>
    </lineage>
</organism>
<evidence type="ECO:0008006" key="3">
    <source>
        <dbReference type="Google" id="ProtNLM"/>
    </source>
</evidence>
<dbReference type="InterPro" id="IPR029063">
    <property type="entry name" value="SAM-dependent_MTases_sf"/>
</dbReference>
<accession>A0A927R0E6</accession>
<reference evidence="1" key="1">
    <citation type="submission" date="2020-10" db="EMBL/GenBank/DDBJ databases">
        <title>Sequencing the genomes of 1000 actinobacteria strains.</title>
        <authorList>
            <person name="Klenk H.-P."/>
        </authorList>
    </citation>
    <scope>NUCLEOTIDE SEQUENCE</scope>
    <source>
        <strain evidence="1">DSM 46832</strain>
    </source>
</reference>
<dbReference type="EMBL" id="JADBEB010000001">
    <property type="protein sequence ID" value="MBE1488563.1"/>
    <property type="molecule type" value="Genomic_DNA"/>
</dbReference>
<protein>
    <recommendedName>
        <fullName evidence="3">S-adenosyl methyltransferase</fullName>
    </recommendedName>
</protein>
<proteinExistence type="predicted"/>
<dbReference type="InterPro" id="IPR006764">
    <property type="entry name" value="SAM_dep_MeTrfase_SAV2177_type"/>
</dbReference>
<dbReference type="Pfam" id="PF04672">
    <property type="entry name" value="Methyltransf_19"/>
    <property type="match status" value="1"/>
</dbReference>
<dbReference type="SUPFAM" id="SSF53335">
    <property type="entry name" value="S-adenosyl-L-methionine-dependent methyltransferases"/>
    <property type="match status" value="1"/>
</dbReference>